<evidence type="ECO:0000256" key="5">
    <source>
        <dbReference type="PROSITE-ProRule" id="PRU00205"/>
    </source>
</evidence>
<dbReference type="PANTHER" id="PTHR31766:SF2">
    <property type="entry name" value="GLABROUS1 ENHANCER-BINDING PROTEIN-LIKE 2"/>
    <property type="match status" value="1"/>
</dbReference>
<dbReference type="OrthoDB" id="204175at2759"/>
<evidence type="ECO:0000313" key="8">
    <source>
        <dbReference type="EMBL" id="GMH92247.1"/>
    </source>
</evidence>
<evidence type="ECO:0000313" key="9">
    <source>
        <dbReference type="Proteomes" id="UP001165085"/>
    </source>
</evidence>
<reference evidence="9" key="1">
    <citation type="journal article" date="2023" name="Commun. Biol.">
        <title>Genome analysis of Parmales, the sister group of diatoms, reveals the evolutionary specialization of diatoms from phago-mixotrophs to photoautotrophs.</title>
        <authorList>
            <person name="Ban H."/>
            <person name="Sato S."/>
            <person name="Yoshikawa S."/>
            <person name="Yamada K."/>
            <person name="Nakamura Y."/>
            <person name="Ichinomiya M."/>
            <person name="Sato N."/>
            <person name="Blanc-Mathieu R."/>
            <person name="Endo H."/>
            <person name="Kuwata A."/>
            <person name="Ogata H."/>
        </authorList>
    </citation>
    <scope>NUCLEOTIDE SEQUENCE [LARGE SCALE GENOMIC DNA]</scope>
    <source>
        <strain evidence="9">NIES 3701</strain>
    </source>
</reference>
<organism evidence="8 9">
    <name type="scientific">Triparma strigata</name>
    <dbReference type="NCBI Taxonomy" id="1606541"/>
    <lineage>
        <taxon>Eukaryota</taxon>
        <taxon>Sar</taxon>
        <taxon>Stramenopiles</taxon>
        <taxon>Ochrophyta</taxon>
        <taxon>Bolidophyceae</taxon>
        <taxon>Parmales</taxon>
        <taxon>Triparmaceae</taxon>
        <taxon>Triparma</taxon>
    </lineage>
</organism>
<evidence type="ECO:0000256" key="2">
    <source>
        <dbReference type="ARBA" id="ARBA00022692"/>
    </source>
</evidence>
<protein>
    <recommendedName>
        <fullName evidence="7">TLC domain-containing protein</fullName>
    </recommendedName>
</protein>
<sequence>MYNFLVSSSPVLIGYKAVFGKPGPKDDPPSVLPSIIFFGTCLTITRFLWEHFVLIPNGWQTATVDKERECLGGLVALTHSSLLLGPLLGLLMTHPTMKPSARFADSPASWNYNAKTLISFTTSYMFQDAFWMLYYATDTSKSPFPAPTPDNAMFLLHHLATVLYMSSCRYIEAGHYSAMWLMWLGEVTNPVHNSYLLLEYAEVSHPGPNITMLLYYFSKAFAVSYGVLRIFIGPAAGLYIVYDLLLTPAGRKNVGLVLGIIWAVLIEEVLKGSFYYAFDVAIKAW</sequence>
<dbReference type="EMBL" id="BRXY01000396">
    <property type="protein sequence ID" value="GMH92247.1"/>
    <property type="molecule type" value="Genomic_DNA"/>
</dbReference>
<feature type="transmembrane region" description="Helical" evidence="6">
    <location>
        <begin position="70"/>
        <end position="92"/>
    </location>
</feature>
<feature type="transmembrane region" description="Helical" evidence="6">
    <location>
        <begin position="254"/>
        <end position="278"/>
    </location>
</feature>
<evidence type="ECO:0000259" key="7">
    <source>
        <dbReference type="PROSITE" id="PS50922"/>
    </source>
</evidence>
<accession>A0A9W7BKT4</accession>
<dbReference type="PANTHER" id="PTHR31766">
    <property type="entry name" value="GLABROUS1 ENHANCER-BINDING PROTEIN-LIKE 2"/>
    <property type="match status" value="1"/>
</dbReference>
<dbReference type="GO" id="GO:0016020">
    <property type="term" value="C:membrane"/>
    <property type="evidence" value="ECO:0007669"/>
    <property type="project" value="UniProtKB-SubCell"/>
</dbReference>
<keyword evidence="9" id="KW-1185">Reference proteome</keyword>
<feature type="domain" description="TLC" evidence="7">
    <location>
        <begin position="65"/>
        <end position="275"/>
    </location>
</feature>
<comment type="subcellular location">
    <subcellularLocation>
        <location evidence="1">Membrane</location>
        <topology evidence="1">Multi-pass membrane protein</topology>
    </subcellularLocation>
</comment>
<feature type="transmembrane region" description="Helical" evidence="6">
    <location>
        <begin position="30"/>
        <end position="49"/>
    </location>
</feature>
<keyword evidence="4 5" id="KW-0472">Membrane</keyword>
<keyword evidence="3 6" id="KW-1133">Transmembrane helix</keyword>
<dbReference type="AlphaFoldDB" id="A0A9W7BKT4"/>
<gene>
    <name evidence="8" type="ORF">TrST_g13338</name>
</gene>
<evidence type="ECO:0000256" key="6">
    <source>
        <dbReference type="SAM" id="Phobius"/>
    </source>
</evidence>
<dbReference type="InterPro" id="IPR040327">
    <property type="entry name" value="At5g14285-like"/>
</dbReference>
<dbReference type="PROSITE" id="PS50922">
    <property type="entry name" value="TLC"/>
    <property type="match status" value="1"/>
</dbReference>
<comment type="caution">
    <text evidence="8">The sequence shown here is derived from an EMBL/GenBank/DDBJ whole genome shotgun (WGS) entry which is preliminary data.</text>
</comment>
<dbReference type="Pfam" id="PF03798">
    <property type="entry name" value="TRAM_LAG1_CLN8"/>
    <property type="match status" value="1"/>
</dbReference>
<keyword evidence="2 5" id="KW-0812">Transmembrane</keyword>
<name>A0A9W7BKT4_9STRA</name>
<proteinExistence type="predicted"/>
<evidence type="ECO:0000256" key="4">
    <source>
        <dbReference type="ARBA" id="ARBA00023136"/>
    </source>
</evidence>
<evidence type="ECO:0000256" key="3">
    <source>
        <dbReference type="ARBA" id="ARBA00022989"/>
    </source>
</evidence>
<dbReference type="InterPro" id="IPR006634">
    <property type="entry name" value="TLC-dom"/>
</dbReference>
<dbReference type="Proteomes" id="UP001165085">
    <property type="component" value="Unassembled WGS sequence"/>
</dbReference>
<evidence type="ECO:0000256" key="1">
    <source>
        <dbReference type="ARBA" id="ARBA00004141"/>
    </source>
</evidence>
<feature type="transmembrane region" description="Helical" evidence="6">
    <location>
        <begin position="220"/>
        <end position="242"/>
    </location>
</feature>